<name>A0A448Z940_9STRA</name>
<sequence length="347" mass="36603">MMKSIGRKTCGSMSFRRLVEVAGAGALLLSPSCSNAFAGASSFSRPIGQASDASLGSAAQRQYSTTKLLAVGEVAFPKPVSVAPGESPVEEQPSLNPIDDSCTILVVGSSRGIGLEFVKQCLDKGATVIAAHFPKETPDTLSELKSRHQGKLHTIHMNLEDEESISSAASELTGMENLPSLTHIIHNAGIYLSGASFDGTARAGRAATAKVTKEVLMKTFEVNTVAPLLIAQSFVPLLQKRSESLFPVMAFVSSKVGSVDDNGSGGAYAYRSSKCALNQVAKSLSVDLADEARVVLLHPGWVRTDMTNGNGLIDTDESVSGMLKAVEATDASTGFRFVDYKACQIPW</sequence>
<dbReference type="InterPro" id="IPR002347">
    <property type="entry name" value="SDR_fam"/>
</dbReference>
<dbReference type="Pfam" id="PF00106">
    <property type="entry name" value="adh_short"/>
    <property type="match status" value="1"/>
</dbReference>
<dbReference type="Gene3D" id="3.40.50.720">
    <property type="entry name" value="NAD(P)-binding Rossmann-like Domain"/>
    <property type="match status" value="1"/>
</dbReference>
<dbReference type="Proteomes" id="UP000291116">
    <property type="component" value="Unassembled WGS sequence"/>
</dbReference>
<dbReference type="AlphaFoldDB" id="A0A448Z940"/>
<dbReference type="OrthoDB" id="1933717at2759"/>
<evidence type="ECO:0000313" key="1">
    <source>
        <dbReference type="EMBL" id="VEU38524.1"/>
    </source>
</evidence>
<dbReference type="CDD" id="cd05325">
    <property type="entry name" value="carb_red_sniffer_like_SDR_c"/>
    <property type="match status" value="1"/>
</dbReference>
<reference evidence="1 2" key="1">
    <citation type="submission" date="2019-01" db="EMBL/GenBank/DDBJ databases">
        <authorList>
            <person name="Ferrante I. M."/>
        </authorList>
    </citation>
    <scope>NUCLEOTIDE SEQUENCE [LARGE SCALE GENOMIC DNA]</scope>
    <source>
        <strain evidence="1 2">B856</strain>
    </source>
</reference>
<evidence type="ECO:0008006" key="3">
    <source>
        <dbReference type="Google" id="ProtNLM"/>
    </source>
</evidence>
<organism evidence="1 2">
    <name type="scientific">Pseudo-nitzschia multistriata</name>
    <dbReference type="NCBI Taxonomy" id="183589"/>
    <lineage>
        <taxon>Eukaryota</taxon>
        <taxon>Sar</taxon>
        <taxon>Stramenopiles</taxon>
        <taxon>Ochrophyta</taxon>
        <taxon>Bacillariophyta</taxon>
        <taxon>Bacillariophyceae</taxon>
        <taxon>Bacillariophycidae</taxon>
        <taxon>Bacillariales</taxon>
        <taxon>Bacillariaceae</taxon>
        <taxon>Pseudo-nitzschia</taxon>
    </lineage>
</organism>
<accession>A0A448Z940</accession>
<proteinExistence type="predicted"/>
<dbReference type="PANTHER" id="PTHR45458:SF1">
    <property type="entry name" value="SHORT CHAIN DEHYDROGENASE"/>
    <property type="match status" value="1"/>
</dbReference>
<evidence type="ECO:0000313" key="2">
    <source>
        <dbReference type="Proteomes" id="UP000291116"/>
    </source>
</evidence>
<dbReference type="GO" id="GO:0016616">
    <property type="term" value="F:oxidoreductase activity, acting on the CH-OH group of donors, NAD or NADP as acceptor"/>
    <property type="evidence" value="ECO:0007669"/>
    <property type="project" value="TreeGrafter"/>
</dbReference>
<dbReference type="InterPro" id="IPR052184">
    <property type="entry name" value="SDR_enzymes"/>
</dbReference>
<dbReference type="SUPFAM" id="SSF51735">
    <property type="entry name" value="NAD(P)-binding Rossmann-fold domains"/>
    <property type="match status" value="1"/>
</dbReference>
<keyword evidence="2" id="KW-1185">Reference proteome</keyword>
<gene>
    <name evidence="1" type="ORF">PSNMU_V1.4_AUG-EV-PASAV3_0053450</name>
</gene>
<dbReference type="EMBL" id="CAACVS010000172">
    <property type="protein sequence ID" value="VEU38524.1"/>
    <property type="molecule type" value="Genomic_DNA"/>
</dbReference>
<protein>
    <recommendedName>
        <fullName evidence="3">Short-chain dehydrogenase/reductase SDR</fullName>
    </recommendedName>
</protein>
<dbReference type="PRINTS" id="PR00081">
    <property type="entry name" value="GDHRDH"/>
</dbReference>
<dbReference type="PANTHER" id="PTHR45458">
    <property type="entry name" value="SHORT-CHAIN DEHYDROGENASE/REDUCTASE SDR"/>
    <property type="match status" value="1"/>
</dbReference>
<dbReference type="InterPro" id="IPR036291">
    <property type="entry name" value="NAD(P)-bd_dom_sf"/>
</dbReference>